<dbReference type="InterPro" id="IPR029068">
    <property type="entry name" value="Glyas_Bleomycin-R_OHBP_Dase"/>
</dbReference>
<keyword evidence="4" id="KW-1185">Reference proteome</keyword>
<evidence type="ECO:0000313" key="4">
    <source>
        <dbReference type="Proteomes" id="UP000282674"/>
    </source>
</evidence>
<dbReference type="Gene3D" id="3.10.180.10">
    <property type="entry name" value="2,3-Dihydroxybiphenyl 1,2-Dioxygenase, domain 1"/>
    <property type="match status" value="1"/>
</dbReference>
<sequence length="130" mass="13683">MPLITKVIARIVVADLDDAIDFYRTLIDTDAVQRFTFAGIDLAGVGPFLLLAGPGADKVADRAATLVVTDLDLVARRVTGGGGVLREGPTASPNGRRLIAEHPDGAVFEYIEQPADRPTGGGESRDATRP</sequence>
<dbReference type="RefSeq" id="WP_122194347.1">
    <property type="nucleotide sequence ID" value="NZ_JBHSKC010000032.1"/>
</dbReference>
<dbReference type="AlphaFoldDB" id="A0A3M2M7F7"/>
<evidence type="ECO:0000259" key="2">
    <source>
        <dbReference type="Pfam" id="PF00903"/>
    </source>
</evidence>
<evidence type="ECO:0000256" key="1">
    <source>
        <dbReference type="SAM" id="MobiDB-lite"/>
    </source>
</evidence>
<feature type="region of interest" description="Disordered" evidence="1">
    <location>
        <begin position="111"/>
        <end position="130"/>
    </location>
</feature>
<reference evidence="3 4" key="1">
    <citation type="submission" date="2018-10" db="EMBL/GenBank/DDBJ databases">
        <title>Isolation from soil.</title>
        <authorList>
            <person name="Hu J."/>
        </authorList>
    </citation>
    <scope>NUCLEOTIDE SEQUENCE [LARGE SCALE GENOMIC DNA]</scope>
    <source>
        <strain evidence="3 4">NEAU-Ht49</strain>
    </source>
</reference>
<name>A0A3M2M7F7_9ACTN</name>
<dbReference type="Proteomes" id="UP000282674">
    <property type="component" value="Unassembled WGS sequence"/>
</dbReference>
<accession>A0A3M2M7F7</accession>
<organism evidence="3 4">
    <name type="scientific">Actinomadura harenae</name>
    <dbReference type="NCBI Taxonomy" id="2483351"/>
    <lineage>
        <taxon>Bacteria</taxon>
        <taxon>Bacillati</taxon>
        <taxon>Actinomycetota</taxon>
        <taxon>Actinomycetes</taxon>
        <taxon>Streptosporangiales</taxon>
        <taxon>Thermomonosporaceae</taxon>
        <taxon>Actinomadura</taxon>
    </lineage>
</organism>
<dbReference type="EMBL" id="RFFG01000016">
    <property type="protein sequence ID" value="RMI44910.1"/>
    <property type="molecule type" value="Genomic_DNA"/>
</dbReference>
<gene>
    <name evidence="3" type="ORF">EBO15_11590</name>
</gene>
<dbReference type="OrthoDB" id="1492945at2"/>
<dbReference type="Pfam" id="PF00903">
    <property type="entry name" value="Glyoxalase"/>
    <property type="match status" value="1"/>
</dbReference>
<proteinExistence type="predicted"/>
<feature type="domain" description="Glyoxalase/fosfomycin resistance/dioxygenase" evidence="2">
    <location>
        <begin position="10"/>
        <end position="110"/>
    </location>
</feature>
<dbReference type="InterPro" id="IPR004360">
    <property type="entry name" value="Glyas_Fos-R_dOase_dom"/>
</dbReference>
<comment type="caution">
    <text evidence="3">The sequence shown here is derived from an EMBL/GenBank/DDBJ whole genome shotgun (WGS) entry which is preliminary data.</text>
</comment>
<dbReference type="SUPFAM" id="SSF54593">
    <property type="entry name" value="Glyoxalase/Bleomycin resistance protein/Dihydroxybiphenyl dioxygenase"/>
    <property type="match status" value="1"/>
</dbReference>
<protein>
    <recommendedName>
        <fullName evidence="2">Glyoxalase/fosfomycin resistance/dioxygenase domain-containing protein</fullName>
    </recommendedName>
</protein>
<evidence type="ECO:0000313" key="3">
    <source>
        <dbReference type="EMBL" id="RMI44910.1"/>
    </source>
</evidence>